<dbReference type="RefSeq" id="XP_010477443.1">
    <property type="nucleotide sequence ID" value="XM_010479141.1"/>
</dbReference>
<dbReference type="InterPro" id="IPR001810">
    <property type="entry name" value="F-box_dom"/>
</dbReference>
<dbReference type="GeneID" id="104756534"/>
<evidence type="ECO:0000313" key="4">
    <source>
        <dbReference type="RefSeq" id="XP_010477443.1"/>
    </source>
</evidence>
<feature type="domain" description="F-box" evidence="1">
    <location>
        <begin position="21"/>
        <end position="53"/>
    </location>
</feature>
<accession>A0ABM0WX59</accession>
<dbReference type="NCBIfam" id="TIGR01640">
    <property type="entry name" value="F_box_assoc_1"/>
    <property type="match status" value="1"/>
</dbReference>
<reference evidence="4" key="2">
    <citation type="submission" date="2025-08" db="UniProtKB">
        <authorList>
            <consortium name="RefSeq"/>
        </authorList>
    </citation>
    <scope>IDENTIFICATION</scope>
    <source>
        <tissue evidence="4">Leaf</tissue>
    </source>
</reference>
<sequence>MEDSQPSPSRNLVHAENSTVIISQILARLPVRSLLRFCTVSKLWLPIFRSKNLADLFLAQSKTRPRLLFTFKDMDSGKRFFFSAPEDQKDDKSSTVIARHDITISDLDYITSAPLNGFVCFTRGSSVVLCNPTNGYTQTFPVPEFNGRDIYARLGYDPVKDEYKLLCVRMFHGWDGDRRQEHLVLSLKLMLGWRKIQTNADPYAYLEGGICMDGAIYYGVGHTRIARFDVGSEDIAFFQGPEDYNAISCYSTLTNYQGKLACISYGESHEMRMWILQDAEKQEWSNVMTCSVPCDKKTSLCTGEIHTNEVVLASRWLESSKPFYVYYMDMMRESIRRVQIDGMADNEFRRIHGIGKNALRISCYPGHVEHFVGPPFW</sequence>
<proteinExistence type="predicted"/>
<name>A0ABM0WX59_CAMSA</name>
<reference evidence="3" key="1">
    <citation type="journal article" date="2014" name="Nat. Commun.">
        <title>The emerging biofuel crop Camelina sativa retains a highly undifferentiated hexaploid genome structure.</title>
        <authorList>
            <person name="Kagale S."/>
            <person name="Koh C."/>
            <person name="Nixon J."/>
            <person name="Bollina V."/>
            <person name="Clarke W.E."/>
            <person name="Tuteja R."/>
            <person name="Spillane C."/>
            <person name="Robinson S.J."/>
            <person name="Links M.G."/>
            <person name="Clarke C."/>
            <person name="Higgins E.E."/>
            <person name="Huebert T."/>
            <person name="Sharpe A.G."/>
            <person name="Parkin I.A."/>
        </authorList>
    </citation>
    <scope>NUCLEOTIDE SEQUENCE [LARGE SCALE GENOMIC DNA]</scope>
    <source>
        <strain evidence="3">cv. DH55</strain>
    </source>
</reference>
<dbReference type="InterPro" id="IPR017451">
    <property type="entry name" value="F-box-assoc_interact_dom"/>
</dbReference>
<feature type="domain" description="F-box associated beta-propeller type 3" evidence="2">
    <location>
        <begin position="66"/>
        <end position="357"/>
    </location>
</feature>
<dbReference type="PANTHER" id="PTHR31111:SF83">
    <property type="entry name" value="F-BOX DOMAIN-CONTAINING PROTEIN"/>
    <property type="match status" value="1"/>
</dbReference>
<dbReference type="InterPro" id="IPR036047">
    <property type="entry name" value="F-box-like_dom_sf"/>
</dbReference>
<protein>
    <submittedName>
        <fullName evidence="4">F-box protein At1g30790-like</fullName>
    </submittedName>
</protein>
<evidence type="ECO:0000259" key="1">
    <source>
        <dbReference type="Pfam" id="PF00646"/>
    </source>
</evidence>
<keyword evidence="3" id="KW-1185">Reference proteome</keyword>
<gene>
    <name evidence="4" type="primary">LOC104756534</name>
</gene>
<evidence type="ECO:0000259" key="2">
    <source>
        <dbReference type="Pfam" id="PF08268"/>
    </source>
</evidence>
<dbReference type="Pfam" id="PF00646">
    <property type="entry name" value="F-box"/>
    <property type="match status" value="1"/>
</dbReference>
<evidence type="ECO:0000313" key="3">
    <source>
        <dbReference type="Proteomes" id="UP000694864"/>
    </source>
</evidence>
<dbReference type="Proteomes" id="UP000694864">
    <property type="component" value="Chromosome 2"/>
</dbReference>
<dbReference type="SUPFAM" id="SSF81383">
    <property type="entry name" value="F-box domain"/>
    <property type="match status" value="1"/>
</dbReference>
<organism evidence="3 4">
    <name type="scientific">Camelina sativa</name>
    <name type="common">False flax</name>
    <name type="synonym">Myagrum sativum</name>
    <dbReference type="NCBI Taxonomy" id="90675"/>
    <lineage>
        <taxon>Eukaryota</taxon>
        <taxon>Viridiplantae</taxon>
        <taxon>Streptophyta</taxon>
        <taxon>Embryophyta</taxon>
        <taxon>Tracheophyta</taxon>
        <taxon>Spermatophyta</taxon>
        <taxon>Magnoliopsida</taxon>
        <taxon>eudicotyledons</taxon>
        <taxon>Gunneridae</taxon>
        <taxon>Pentapetalae</taxon>
        <taxon>rosids</taxon>
        <taxon>malvids</taxon>
        <taxon>Brassicales</taxon>
        <taxon>Brassicaceae</taxon>
        <taxon>Camelineae</taxon>
        <taxon>Camelina</taxon>
    </lineage>
</organism>
<dbReference type="InterPro" id="IPR013187">
    <property type="entry name" value="F-box-assoc_dom_typ3"/>
</dbReference>
<dbReference type="Pfam" id="PF08268">
    <property type="entry name" value="FBA_3"/>
    <property type="match status" value="1"/>
</dbReference>
<dbReference type="PANTHER" id="PTHR31111">
    <property type="entry name" value="BNAA05G37150D PROTEIN-RELATED"/>
    <property type="match status" value="1"/>
</dbReference>